<reference evidence="2" key="2">
    <citation type="submission" date="2025-09" db="UniProtKB">
        <authorList>
            <consortium name="Ensembl"/>
        </authorList>
    </citation>
    <scope>IDENTIFICATION</scope>
</reference>
<proteinExistence type="predicted"/>
<keyword evidence="3" id="KW-1185">Reference proteome</keyword>
<organism evidence="2 3">
    <name type="scientific">Chrysemys picta bellii</name>
    <name type="common">Western painted turtle</name>
    <name type="synonym">Emys bellii</name>
    <dbReference type="NCBI Taxonomy" id="8478"/>
    <lineage>
        <taxon>Eukaryota</taxon>
        <taxon>Metazoa</taxon>
        <taxon>Chordata</taxon>
        <taxon>Craniata</taxon>
        <taxon>Vertebrata</taxon>
        <taxon>Euteleostomi</taxon>
        <taxon>Archelosauria</taxon>
        <taxon>Testudinata</taxon>
        <taxon>Testudines</taxon>
        <taxon>Cryptodira</taxon>
        <taxon>Durocryptodira</taxon>
        <taxon>Testudinoidea</taxon>
        <taxon>Emydidae</taxon>
        <taxon>Chrysemys</taxon>
    </lineage>
</organism>
<dbReference type="AlphaFoldDB" id="A0A8C3F4A0"/>
<protein>
    <recommendedName>
        <fullName evidence="4">MCM AAA-lid domain-containing protein</fullName>
    </recommendedName>
</protein>
<dbReference type="Proteomes" id="UP000694380">
    <property type="component" value="Unplaced"/>
</dbReference>
<accession>A0A8C3F4A0</accession>
<evidence type="ECO:0000313" key="3">
    <source>
        <dbReference type="Proteomes" id="UP000694380"/>
    </source>
</evidence>
<name>A0A8C3F4A0_CHRPI</name>
<evidence type="ECO:0000256" key="1">
    <source>
        <dbReference type="SAM" id="MobiDB-lite"/>
    </source>
</evidence>
<dbReference type="Ensembl" id="ENSCPBT00000003357.1">
    <property type="protein sequence ID" value="ENSCPBP00000002755.1"/>
    <property type="gene ID" value="ENSCPBG00000002207.1"/>
</dbReference>
<dbReference type="GeneTree" id="ENSGT00940000175410"/>
<feature type="region of interest" description="Disordered" evidence="1">
    <location>
        <begin position="1"/>
        <end position="20"/>
    </location>
</feature>
<sequence length="181" mass="19414">MQWPGPLRPGGGDGTPARLGGSGLAEVWSIAGNGPGHCPSSRSAGDGWVLVVKHFLGCGAEPVTHVDPLPVPPPLQARLRLVDVVEKEDVNEAMRLMEMSKDSLLGDKGQQTRTQRAADVIFAAVRELAGGVGGRAVRYAEAEQRCVSKGFTPAQFQAALDEYEELNVWQVNQARTRITFV</sequence>
<evidence type="ECO:0008006" key="4">
    <source>
        <dbReference type="Google" id="ProtNLM"/>
    </source>
</evidence>
<evidence type="ECO:0000313" key="2">
    <source>
        <dbReference type="Ensembl" id="ENSCPBP00000002755.1"/>
    </source>
</evidence>
<reference evidence="2" key="1">
    <citation type="submission" date="2025-08" db="UniProtKB">
        <authorList>
            <consortium name="Ensembl"/>
        </authorList>
    </citation>
    <scope>IDENTIFICATION</scope>
</reference>
<dbReference type="Pfam" id="PF24901">
    <property type="entry name" value="WHD_MCM7"/>
    <property type="match status" value="1"/>
</dbReference>